<feature type="transmembrane region" description="Helical" evidence="4">
    <location>
        <begin position="1071"/>
        <end position="1095"/>
    </location>
</feature>
<keyword evidence="3" id="KW-0808">Transferase</keyword>
<evidence type="ECO:0000256" key="1">
    <source>
        <dbReference type="ARBA" id="ARBA00009995"/>
    </source>
</evidence>
<accession>A0ABN8SBZ7</accession>
<dbReference type="InterPro" id="IPR050271">
    <property type="entry name" value="UDP-glycosyltransferase"/>
</dbReference>
<keyword evidence="4" id="KW-0472">Membrane</keyword>
<comment type="similarity">
    <text evidence="1">Belongs to the UDP-glycosyltransferase family.</text>
</comment>
<keyword evidence="4" id="KW-0812">Transmembrane</keyword>
<protein>
    <recommendedName>
        <fullName evidence="7">UDP-glycosyltransferases domain-containing protein</fullName>
    </recommendedName>
</protein>
<evidence type="ECO:0000256" key="2">
    <source>
        <dbReference type="ARBA" id="ARBA00022676"/>
    </source>
</evidence>
<dbReference type="SUPFAM" id="SSF53756">
    <property type="entry name" value="UDP-Glycosyltransferase/glycogen phosphorylase"/>
    <property type="match status" value="2"/>
</dbReference>
<keyword evidence="4" id="KW-1133">Transmembrane helix</keyword>
<evidence type="ECO:0000256" key="3">
    <source>
        <dbReference type="ARBA" id="ARBA00022679"/>
    </source>
</evidence>
<evidence type="ECO:0000313" key="6">
    <source>
        <dbReference type="Proteomes" id="UP001159427"/>
    </source>
</evidence>
<dbReference type="EMBL" id="CALNXI010002593">
    <property type="protein sequence ID" value="CAH3189232.1"/>
    <property type="molecule type" value="Genomic_DNA"/>
</dbReference>
<dbReference type="Gene3D" id="3.40.50.2000">
    <property type="entry name" value="Glycogen Phosphorylase B"/>
    <property type="match status" value="3"/>
</dbReference>
<reference evidence="5 6" key="1">
    <citation type="submission" date="2022-05" db="EMBL/GenBank/DDBJ databases">
        <authorList>
            <consortium name="Genoscope - CEA"/>
            <person name="William W."/>
        </authorList>
    </citation>
    <scope>NUCLEOTIDE SEQUENCE [LARGE SCALE GENOMIC DNA]</scope>
</reference>
<keyword evidence="6" id="KW-1185">Reference proteome</keyword>
<dbReference type="PANTHER" id="PTHR48043">
    <property type="entry name" value="EG:EG0003.4 PROTEIN-RELATED"/>
    <property type="match status" value="1"/>
</dbReference>
<dbReference type="Pfam" id="PF00201">
    <property type="entry name" value="UDPGT"/>
    <property type="match status" value="4"/>
</dbReference>
<dbReference type="InterPro" id="IPR002213">
    <property type="entry name" value="UDP_glucos_trans"/>
</dbReference>
<evidence type="ECO:0000313" key="5">
    <source>
        <dbReference type="EMBL" id="CAH3189232.1"/>
    </source>
</evidence>
<comment type="caution">
    <text evidence="5">The sequence shown here is derived from an EMBL/GenBank/DDBJ whole genome shotgun (WGS) entry which is preliminary data.</text>
</comment>
<gene>
    <name evidence="5" type="ORF">PEVE_00019167</name>
</gene>
<keyword evidence="2" id="KW-0328">Glycosyltransferase</keyword>
<sequence>MHISTLLKDRQRTPLQETADWIEYVLRHGGARHLRAQVFNIPCCISSFSRNFLIPRLRDVGKNKGTRRAKLDMLLKMVVLSLLLLLLAVDSASSAKIAGFVAIGGSGYINMRHIMEELASRGHEVALVAPSSRKLKPTDRLPLKSHKIYQVPYKPGFEEEMIRLDLEGRTFQFFLKMNEVLSTLCESVLNSTEIFKELEGFDLIIYDSISNGGVLIGEKLDIPRVEILPAPPNVPFAFAHMIPMPVSYVPQLITGFSDEMTFLERVLNLGAYLVFKLAFSLVSYRKMDALKVKYNIKPERSFQEALADAEMVIIGADFAVEYPQPLLPGQVMVGALNVKTAKPLPPELEKFVSASGEHGFIIVSFGTNVASLPKAEVDMLAEAFGKLKQRVVWRVKGYIPSSLSPNIKALEWLPQNDLLGHKNIKAFVSHVGHNSLYESAYHGVPVVAFPLFADQHSNAKKIVHLGLGLSVHHRTTNVQQVVKTIETVVSERRYYSVLLFSYKVHRECKAKGDSRQGNFIAREVGGKKQCTKSEILNLFQNNRVNSLSLLFFFTRSSSNSVSIPSLNRLCCLISIISLAVLKVKCAKWAGIIAIKTERTQSHFLRDVLVAKVPNIARRHLSHLKSRLNLRGSRLPDQIVILYLSCAKIYVYSGSSRERTTSRIELTRIVLIVATRGEGGKGLDGRLLDLAQLQINIGNVKKKKKTKKIFLDIQRVEIMPGPPNNPFGFGHMIPMPVSYVPQLITGFSDEMTFVERVLNLGAYLVFKLGVTLISYRKMDALKVKYNIKPERSFQEALADAEMVIIGADFAVEYPQPLLPSQVMVGALNVKTANPLPPELEKFVSNSGEHGFIIVSFGTNVASLPKAEVDMLAEAFGKLKQRVIWRVKGYIPSSLSPNIKALEWLPQNDLLGHKNIKAFVSHVGHNSLYESAYHGVPVVAFPLFGDQHSNAKKIVHLGLGLSVHHRTTNVHQVVETIETVIAEPRYYFVFLFFHKVRHESATKKLRMLSISVDSICLCCSFRFKSNAMHISGLLQDRRRTPLEETADWIEYVLRHVGARHLRAQVFNIPWYQYYLLDVIAFLVAIVTLVVMVIRLMYKCMCRVCCKRAEGKTKKE</sequence>
<dbReference type="CDD" id="cd03784">
    <property type="entry name" value="GT1_Gtf-like"/>
    <property type="match status" value="2"/>
</dbReference>
<dbReference type="PANTHER" id="PTHR48043:SF145">
    <property type="entry name" value="FI06409P-RELATED"/>
    <property type="match status" value="1"/>
</dbReference>
<evidence type="ECO:0000256" key="4">
    <source>
        <dbReference type="SAM" id="Phobius"/>
    </source>
</evidence>
<dbReference type="Proteomes" id="UP001159427">
    <property type="component" value="Unassembled WGS sequence"/>
</dbReference>
<name>A0ABN8SBZ7_9CNID</name>
<organism evidence="5 6">
    <name type="scientific">Porites evermanni</name>
    <dbReference type="NCBI Taxonomy" id="104178"/>
    <lineage>
        <taxon>Eukaryota</taxon>
        <taxon>Metazoa</taxon>
        <taxon>Cnidaria</taxon>
        <taxon>Anthozoa</taxon>
        <taxon>Hexacorallia</taxon>
        <taxon>Scleractinia</taxon>
        <taxon>Fungiina</taxon>
        <taxon>Poritidae</taxon>
        <taxon>Porites</taxon>
    </lineage>
</organism>
<proteinExistence type="inferred from homology"/>
<evidence type="ECO:0008006" key="7">
    <source>
        <dbReference type="Google" id="ProtNLM"/>
    </source>
</evidence>